<dbReference type="RefSeq" id="WP_053309192.1">
    <property type="nucleotide sequence ID" value="NZ_CP170592.1"/>
</dbReference>
<evidence type="ECO:0000313" key="2">
    <source>
        <dbReference type="EMBL" id="PMP20243.1"/>
    </source>
</evidence>
<accession>A0A7Z1MDC6</accession>
<evidence type="ECO:0000256" key="1">
    <source>
        <dbReference type="SAM" id="Phobius"/>
    </source>
</evidence>
<feature type="transmembrane region" description="Helical" evidence="1">
    <location>
        <begin position="128"/>
        <end position="146"/>
    </location>
</feature>
<protein>
    <submittedName>
        <fullName evidence="2">Uncharacterized protein</fullName>
    </submittedName>
</protein>
<sequence length="163" mass="18905">MKELLDKLSSYNLFNYLLPGIVYVAILEQVSSYSLIQKDIVIGVFLYYFIGLVISRVGSIIIEPVLKKLHILNFSDYSKYVSASKSDPLLPTLSEANNMYRTLCSMFFCLALTILFEHIVPEFSWLETWWSEILVVTLLALFILSYKKQTDYISKRVNNHKEN</sequence>
<comment type="caution">
    <text evidence="2">The sequence shown here is derived from an EMBL/GenBank/DDBJ whole genome shotgun (WGS) entry which is preliminary data.</text>
</comment>
<reference evidence="2" key="1">
    <citation type="submission" date="2016-07" db="EMBL/GenBank/DDBJ databases">
        <authorList>
            <person name="Kauffman K."/>
            <person name="Arevalo P."/>
            <person name="Polz M.F."/>
        </authorList>
    </citation>
    <scope>NUCLEOTIDE SEQUENCE</scope>
    <source>
        <strain evidence="2">10N.222.46.E12</strain>
    </source>
</reference>
<keyword evidence="1" id="KW-0812">Transmembrane</keyword>
<feature type="transmembrane region" description="Helical" evidence="1">
    <location>
        <begin position="12"/>
        <end position="34"/>
    </location>
</feature>
<organism evidence="2">
    <name type="scientific">Vibrio cyclitrophicus</name>
    <dbReference type="NCBI Taxonomy" id="47951"/>
    <lineage>
        <taxon>Bacteria</taxon>
        <taxon>Pseudomonadati</taxon>
        <taxon>Pseudomonadota</taxon>
        <taxon>Gammaproteobacteria</taxon>
        <taxon>Vibrionales</taxon>
        <taxon>Vibrionaceae</taxon>
        <taxon>Vibrio</taxon>
    </lineage>
</organism>
<gene>
    <name evidence="2" type="ORF">BCS90_07550</name>
</gene>
<feature type="transmembrane region" description="Helical" evidence="1">
    <location>
        <begin position="40"/>
        <end position="62"/>
    </location>
</feature>
<dbReference type="EMBL" id="MDBS01000100">
    <property type="protein sequence ID" value="PMP20243.1"/>
    <property type="molecule type" value="Genomic_DNA"/>
</dbReference>
<keyword evidence="1" id="KW-1133">Transmembrane helix</keyword>
<keyword evidence="1" id="KW-0472">Membrane</keyword>
<reference evidence="2" key="2">
    <citation type="journal article" date="2018" name="Nature">
        <title>A major lineage of non-tailed dsDNA viruses as unrecognized killers of marine bacteria.</title>
        <authorList>
            <person name="Kauffman K.M."/>
            <person name="Hussain F.A."/>
            <person name="Yang J."/>
            <person name="Arevalo P."/>
            <person name="Brown J.M."/>
            <person name="Chang W.K."/>
            <person name="VanInsberghe D."/>
            <person name="Elsherbini J."/>
            <person name="Sharma R.S."/>
            <person name="Cutler M.B."/>
            <person name="Kelly L."/>
            <person name="Polz M.F."/>
        </authorList>
    </citation>
    <scope>NUCLEOTIDE SEQUENCE</scope>
    <source>
        <strain evidence="2">10N.222.46.E12</strain>
    </source>
</reference>
<proteinExistence type="predicted"/>
<feature type="transmembrane region" description="Helical" evidence="1">
    <location>
        <begin position="99"/>
        <end position="116"/>
    </location>
</feature>
<name>A0A7Z1MDC6_9VIBR</name>
<dbReference type="AlphaFoldDB" id="A0A7Z1MDC6"/>